<dbReference type="GO" id="GO:0072583">
    <property type="term" value="P:clathrin-dependent endocytosis"/>
    <property type="evidence" value="ECO:0007669"/>
    <property type="project" value="InterPro"/>
</dbReference>
<dbReference type="GO" id="GO:0005905">
    <property type="term" value="C:clathrin-coated pit"/>
    <property type="evidence" value="ECO:0007669"/>
    <property type="project" value="TreeGrafter"/>
</dbReference>
<dbReference type="GO" id="GO:0005546">
    <property type="term" value="F:phosphatidylinositol-4,5-bisphosphate binding"/>
    <property type="evidence" value="ECO:0007669"/>
    <property type="project" value="TreeGrafter"/>
</dbReference>
<dbReference type="EMBL" id="GHBR01000269">
    <property type="protein sequence ID" value="NDJ95850.1"/>
    <property type="molecule type" value="Transcribed_RNA"/>
</dbReference>
<organism evidence="2">
    <name type="scientific">Myxobolus squamalis</name>
    <name type="common">Myxosporean</name>
    <dbReference type="NCBI Taxonomy" id="59785"/>
    <lineage>
        <taxon>Eukaryota</taxon>
        <taxon>Metazoa</taxon>
        <taxon>Cnidaria</taxon>
        <taxon>Myxozoa</taxon>
        <taxon>Myxosporea</taxon>
        <taxon>Bivalvulida</taxon>
        <taxon>Platysporina</taxon>
        <taxon>Myxobolidae</taxon>
        <taxon>Myxobolus</taxon>
    </lineage>
</organism>
<dbReference type="PANTHER" id="PTHR22951">
    <property type="entry name" value="CLATHRIN ASSEMBLY PROTEIN"/>
    <property type="match status" value="1"/>
</dbReference>
<dbReference type="SUPFAM" id="SSF48464">
    <property type="entry name" value="ENTH/VHS domain"/>
    <property type="match status" value="1"/>
</dbReference>
<dbReference type="GO" id="GO:0032050">
    <property type="term" value="F:clathrin heavy chain binding"/>
    <property type="evidence" value="ECO:0007669"/>
    <property type="project" value="TreeGrafter"/>
</dbReference>
<feature type="domain" description="ENTH" evidence="1">
    <location>
        <begin position="11"/>
        <end position="142"/>
    </location>
</feature>
<dbReference type="InterPro" id="IPR013809">
    <property type="entry name" value="ENTH"/>
</dbReference>
<dbReference type="GO" id="GO:0000149">
    <property type="term" value="F:SNARE binding"/>
    <property type="evidence" value="ECO:0007669"/>
    <property type="project" value="TreeGrafter"/>
</dbReference>
<dbReference type="InterPro" id="IPR045192">
    <property type="entry name" value="AP180-like"/>
</dbReference>
<reference evidence="2" key="1">
    <citation type="submission" date="2018-11" db="EMBL/GenBank/DDBJ databases">
        <title>Myxobolus squamalis genome and transcriptome.</title>
        <authorList>
            <person name="Yahalomi D."/>
            <person name="Atkinson S.D."/>
            <person name="Neuhof M."/>
            <person name="Chang E.S."/>
            <person name="Philippe H."/>
            <person name="Cartwright P."/>
            <person name="Bartholomew J.L."/>
            <person name="Huchon D."/>
        </authorList>
    </citation>
    <scope>NUCLEOTIDE SEQUENCE</scope>
    <source>
        <strain evidence="2">71B08</strain>
        <tissue evidence="2">Whole</tissue>
    </source>
</reference>
<sequence length="166" mass="19162">MTTRDKISQAYLLLSGDATKMIVKKATTRIDDPPKKKHLLTLSQHCLNPRADLCHVFDCLSTRERKPDWRIASKALITMHHLLKTGNQRLWNTVASRPTIFDLCGYVDNSSHIAITMSPYVMNYAEYLAIKCESFRNFGKDITKNEYQKIPFHLTQIQEVNSHQLI</sequence>
<dbReference type="PROSITE" id="PS50942">
    <property type="entry name" value="ENTH"/>
    <property type="match status" value="1"/>
</dbReference>
<dbReference type="PANTHER" id="PTHR22951:SF5">
    <property type="entry name" value="PHOSPHATIDYLINOSITOL-BINDING CLATHRIN ASSEMBLY PROTEIN LAP"/>
    <property type="match status" value="1"/>
</dbReference>
<dbReference type="GO" id="GO:0005545">
    <property type="term" value="F:1-phosphatidylinositol binding"/>
    <property type="evidence" value="ECO:0007669"/>
    <property type="project" value="TreeGrafter"/>
</dbReference>
<proteinExistence type="predicted"/>
<dbReference type="GO" id="GO:0030136">
    <property type="term" value="C:clathrin-coated vesicle"/>
    <property type="evidence" value="ECO:0007669"/>
    <property type="project" value="TreeGrafter"/>
</dbReference>
<evidence type="ECO:0000259" key="1">
    <source>
        <dbReference type="PROSITE" id="PS50942"/>
    </source>
</evidence>
<dbReference type="SMART" id="SM00273">
    <property type="entry name" value="ENTH"/>
    <property type="match status" value="1"/>
</dbReference>
<name>A0A6B2FXA3_MYXSQ</name>
<dbReference type="Gene3D" id="1.25.40.90">
    <property type="match status" value="1"/>
</dbReference>
<accession>A0A6B2FXA3</accession>
<dbReference type="Pfam" id="PF07651">
    <property type="entry name" value="ANTH"/>
    <property type="match status" value="1"/>
</dbReference>
<protein>
    <submittedName>
        <fullName evidence="2">Clathrin coat assembly protein AP180 (Trinotate prediction)</fullName>
    </submittedName>
</protein>
<dbReference type="InterPro" id="IPR011417">
    <property type="entry name" value="ANTH_dom"/>
</dbReference>
<dbReference type="InterPro" id="IPR008942">
    <property type="entry name" value="ENTH_VHS"/>
</dbReference>
<dbReference type="GO" id="GO:0006900">
    <property type="term" value="P:vesicle budding from membrane"/>
    <property type="evidence" value="ECO:0007669"/>
    <property type="project" value="TreeGrafter"/>
</dbReference>
<dbReference type="AlphaFoldDB" id="A0A6B2FXA3"/>
<evidence type="ECO:0000313" key="2">
    <source>
        <dbReference type="EMBL" id="NDJ95850.1"/>
    </source>
</evidence>
<dbReference type="GO" id="GO:0048268">
    <property type="term" value="P:clathrin coat assembly"/>
    <property type="evidence" value="ECO:0007669"/>
    <property type="project" value="InterPro"/>
</dbReference>